<dbReference type="InterPro" id="IPR015424">
    <property type="entry name" value="PyrdxlP-dep_Trfase"/>
</dbReference>
<evidence type="ECO:0000256" key="2">
    <source>
        <dbReference type="ARBA" id="ARBA00006490"/>
    </source>
</evidence>
<organism evidence="9 10">
    <name type="scientific">Prymnesium parvum</name>
    <name type="common">Toxic golden alga</name>
    <dbReference type="NCBI Taxonomy" id="97485"/>
    <lineage>
        <taxon>Eukaryota</taxon>
        <taxon>Haptista</taxon>
        <taxon>Haptophyta</taxon>
        <taxon>Prymnesiophyceae</taxon>
        <taxon>Prymnesiales</taxon>
        <taxon>Prymnesiaceae</taxon>
        <taxon>Prymnesium</taxon>
    </lineage>
</organism>
<dbReference type="InterPro" id="IPR000192">
    <property type="entry name" value="Aminotrans_V_dom"/>
</dbReference>
<name>A0AB34KAI8_PRYPA</name>
<comment type="cofactor">
    <cofactor evidence="1">
        <name>pyridoxal 5'-phosphate</name>
        <dbReference type="ChEBI" id="CHEBI:597326"/>
    </cofactor>
</comment>
<dbReference type="Gene3D" id="1.10.260.50">
    <property type="match status" value="1"/>
</dbReference>
<dbReference type="PANTHER" id="PTHR11601:SF34">
    <property type="entry name" value="CYSTEINE DESULFURASE"/>
    <property type="match status" value="1"/>
</dbReference>
<evidence type="ECO:0000256" key="1">
    <source>
        <dbReference type="ARBA" id="ARBA00001933"/>
    </source>
</evidence>
<reference evidence="9 10" key="1">
    <citation type="journal article" date="2024" name="Science">
        <title>Giant polyketide synthase enzymes in the biosynthesis of giant marine polyether toxins.</title>
        <authorList>
            <person name="Fallon T.R."/>
            <person name="Shende V.V."/>
            <person name="Wierzbicki I.H."/>
            <person name="Pendleton A.L."/>
            <person name="Watervoot N.F."/>
            <person name="Auber R.P."/>
            <person name="Gonzalez D.J."/>
            <person name="Wisecaver J.H."/>
            <person name="Moore B.S."/>
        </authorList>
    </citation>
    <scope>NUCLEOTIDE SEQUENCE [LARGE SCALE GENOMIC DNA]</scope>
    <source>
        <strain evidence="9 10">12B1</strain>
    </source>
</reference>
<dbReference type="InterPro" id="IPR015421">
    <property type="entry name" value="PyrdxlP-dep_Trfase_major"/>
</dbReference>
<dbReference type="InterPro" id="IPR016454">
    <property type="entry name" value="Cysteine_dSase"/>
</dbReference>
<keyword evidence="3" id="KW-0808">Transferase</keyword>
<dbReference type="SUPFAM" id="SSF53383">
    <property type="entry name" value="PLP-dependent transferases"/>
    <property type="match status" value="1"/>
</dbReference>
<keyword evidence="5" id="KW-0663">Pyridoxal phosphate</keyword>
<dbReference type="AlphaFoldDB" id="A0AB34KAI8"/>
<evidence type="ECO:0000313" key="9">
    <source>
        <dbReference type="EMBL" id="KAL1530207.1"/>
    </source>
</evidence>
<dbReference type="GO" id="GO:0051536">
    <property type="term" value="F:iron-sulfur cluster binding"/>
    <property type="evidence" value="ECO:0007669"/>
    <property type="project" value="UniProtKB-KW"/>
</dbReference>
<feature type="domain" description="Aminotransferase class V" evidence="8">
    <location>
        <begin position="47"/>
        <end position="425"/>
    </location>
</feature>
<evidence type="ECO:0000256" key="6">
    <source>
        <dbReference type="ARBA" id="ARBA00023004"/>
    </source>
</evidence>
<keyword evidence="10" id="KW-1185">Reference proteome</keyword>
<evidence type="ECO:0000256" key="3">
    <source>
        <dbReference type="ARBA" id="ARBA00022679"/>
    </source>
</evidence>
<evidence type="ECO:0000256" key="5">
    <source>
        <dbReference type="ARBA" id="ARBA00022898"/>
    </source>
</evidence>
<dbReference type="Gene3D" id="3.40.640.10">
    <property type="entry name" value="Type I PLP-dependent aspartate aminotransferase-like (Major domain)"/>
    <property type="match status" value="1"/>
</dbReference>
<proteinExistence type="inferred from homology"/>
<comment type="caution">
    <text evidence="9">The sequence shown here is derived from an EMBL/GenBank/DDBJ whole genome shotgun (WGS) entry which is preliminary data.</text>
</comment>
<evidence type="ECO:0000313" key="10">
    <source>
        <dbReference type="Proteomes" id="UP001515480"/>
    </source>
</evidence>
<dbReference type="Pfam" id="PF00266">
    <property type="entry name" value="Aminotran_5"/>
    <property type="match status" value="1"/>
</dbReference>
<evidence type="ECO:0000259" key="8">
    <source>
        <dbReference type="Pfam" id="PF00266"/>
    </source>
</evidence>
<evidence type="ECO:0000256" key="4">
    <source>
        <dbReference type="ARBA" id="ARBA00022723"/>
    </source>
</evidence>
<dbReference type="PANTHER" id="PTHR11601">
    <property type="entry name" value="CYSTEINE DESULFURYLASE FAMILY MEMBER"/>
    <property type="match status" value="1"/>
</dbReference>
<gene>
    <name evidence="9" type="ORF">AB1Y20_001122</name>
</gene>
<keyword evidence="4" id="KW-0479">Metal-binding</keyword>
<dbReference type="Gene3D" id="3.90.1150.10">
    <property type="entry name" value="Aspartate Aminotransferase, domain 1"/>
    <property type="match status" value="1"/>
</dbReference>
<comment type="similarity">
    <text evidence="2">Belongs to the class-V pyridoxal-phosphate-dependent aminotransferase family. NifS/IscS subfamily.</text>
</comment>
<dbReference type="EMBL" id="JBGBPQ010000001">
    <property type="protein sequence ID" value="KAL1530207.1"/>
    <property type="molecule type" value="Genomic_DNA"/>
</dbReference>
<dbReference type="GO" id="GO:0046872">
    <property type="term" value="F:metal ion binding"/>
    <property type="evidence" value="ECO:0007669"/>
    <property type="project" value="UniProtKB-KW"/>
</dbReference>
<sequence>MISVARGAAVAAAALGVAAWLLHARRHRRRGGVGSPLPRAREHGACIYLDYQATTPVFPEVAAAAEPFLRLHWGNPSSGHAFGRTSAAAVVRARAHCAALLSAHADEILFTSCGSEADNHAIVGALVREEARRRAEGDEGLALPHLVTSVVEHPAVVECVRALQAAGRLRVTWVGVDATGRVDAREVALAVEPTTVLVSVMHSNNEVGALQPVAEIARLVRTCSLRPDVLLHTDAAQSAGKLRLDVRELGVDLLTLVGHKFGAPKGVGALYVRRGVALPSLLHGGGQEGGRRAGTESVLLLVAMGEAARLAVDELDSLRAHMSATRERLAARLQAGLPAGAVRIHGPAEPSARLPNTLSVGIEGVRAAELLARLQERVAASAGAACHSGGAVSAVLKAMGVPLEVAVGTLRLSTGRHTTMEEVERAADEIIAEARRQLGV</sequence>
<dbReference type="Proteomes" id="UP001515480">
    <property type="component" value="Unassembled WGS sequence"/>
</dbReference>
<evidence type="ECO:0000256" key="7">
    <source>
        <dbReference type="ARBA" id="ARBA00023014"/>
    </source>
</evidence>
<keyword evidence="6" id="KW-0408">Iron</keyword>
<keyword evidence="7" id="KW-0411">Iron-sulfur</keyword>
<accession>A0AB34KAI8</accession>
<protein>
    <recommendedName>
        <fullName evidence="8">Aminotransferase class V domain-containing protein</fullName>
    </recommendedName>
</protein>
<dbReference type="PIRSF" id="PIRSF005572">
    <property type="entry name" value="NifS"/>
    <property type="match status" value="1"/>
</dbReference>
<dbReference type="FunFam" id="3.40.640.10:FF:000084">
    <property type="entry name" value="IscS-like cysteine desulfurase"/>
    <property type="match status" value="1"/>
</dbReference>
<dbReference type="InterPro" id="IPR015422">
    <property type="entry name" value="PyrdxlP-dep_Trfase_small"/>
</dbReference>
<dbReference type="GO" id="GO:0016782">
    <property type="term" value="F:transferase activity, transferring sulphur-containing groups"/>
    <property type="evidence" value="ECO:0007669"/>
    <property type="project" value="UniProtKB-ARBA"/>
</dbReference>